<keyword evidence="4" id="KW-0547">Nucleotide-binding</keyword>
<keyword evidence="6" id="KW-0315">Glutamine amidotransferase</keyword>
<evidence type="ECO:0000256" key="6">
    <source>
        <dbReference type="ARBA" id="ARBA00022962"/>
    </source>
</evidence>
<dbReference type="Gene3D" id="3.40.50.620">
    <property type="entry name" value="HUPs"/>
    <property type="match status" value="1"/>
</dbReference>
<dbReference type="InterPro" id="IPR014729">
    <property type="entry name" value="Rossmann-like_a/b/a_fold"/>
</dbReference>
<sequence>MCGIFGQFSFGRGPVDPSVIQSMAGSIRHRGPDATGYHADETAVVGNCRLSILDLSEASNQPLVSEDGRTFVVQNGEIFNFIELREELQKQGHRFHTTGDTEVILRAFEAWGPDFVTRLNGMFAIAVYDGAAGRLYLYRDRLGVKPLFIAGGPKDGRLWFASEIKAILRNGRDYAPNMSALAQFFALNYVPQPDTMFSGIAHLPPGHMARVDASGLSITRYWDLSRLSAEPDMSPAEAQAGLLRLLDDATRIRMRSDAPFGAFLSGGLDSSSVVGFMSLYKPSGLHTFSVGFDDPRFDESAYALDAARRFGTLHERNLSDPQSASLWPLFIYHCDQPHGDVSFIPTFQVSSAAVKQVKMVLTGDGGDELFGGYEKYLQVFPGGRTDHLKVGWEDAFVRQSGLLQGTEASELLSGALGEAFGDDDPYRALSSEIRKVGHMDPINRVLFAETVTLLPGNNLVKPDRMAMANSLEVRSPFLDYRMAEFAFTVPGEMKLNDGETKWVMKKAVEPLLGSALTWRKKQMFTVPVGEWFRQALAGSCRDMLLSGRLEARGIVDTHVVKAMIDAHVVGTANYTRQLRAIYSLELWYRLFVDRDPDWLDQARSPNPAEVGFT</sequence>
<dbReference type="PANTHER" id="PTHR43284:SF1">
    <property type="entry name" value="ASPARAGINE SYNTHETASE"/>
    <property type="match status" value="1"/>
</dbReference>
<evidence type="ECO:0000256" key="3">
    <source>
        <dbReference type="ARBA" id="ARBA00012737"/>
    </source>
</evidence>
<evidence type="ECO:0000256" key="2">
    <source>
        <dbReference type="ARBA" id="ARBA00005752"/>
    </source>
</evidence>
<dbReference type="EMBL" id="CP124535">
    <property type="protein sequence ID" value="WGV15405.1"/>
    <property type="molecule type" value="Genomic_DNA"/>
</dbReference>
<dbReference type="Gene3D" id="3.60.20.10">
    <property type="entry name" value="Glutamine Phosphoribosylpyrophosphate, subunit 1, domain 1"/>
    <property type="match status" value="1"/>
</dbReference>
<gene>
    <name evidence="9" type="primary">asnB</name>
    <name evidence="9" type="ORF">QF092_14200</name>
</gene>
<dbReference type="InterPro" id="IPR033738">
    <property type="entry name" value="AsnB_N"/>
</dbReference>
<evidence type="ECO:0000256" key="4">
    <source>
        <dbReference type="ARBA" id="ARBA00022741"/>
    </source>
</evidence>
<dbReference type="PIRSF" id="PIRSF001589">
    <property type="entry name" value="Asn_synthetase_glu-h"/>
    <property type="match status" value="1"/>
</dbReference>
<dbReference type="Proteomes" id="UP001230978">
    <property type="component" value="Chromosome"/>
</dbReference>
<dbReference type="CDD" id="cd01991">
    <property type="entry name" value="Asn_synthase_B_C"/>
    <property type="match status" value="1"/>
</dbReference>
<comment type="pathway">
    <text evidence="1">Amino-acid biosynthesis; L-asparagine biosynthesis; L-asparagine from L-aspartate (L-Gln route): step 1/1.</text>
</comment>
<feature type="domain" description="Glutamine amidotransferase type-2" evidence="8">
    <location>
        <begin position="2"/>
        <end position="214"/>
    </location>
</feature>
<evidence type="ECO:0000313" key="9">
    <source>
        <dbReference type="EMBL" id="WGV15405.1"/>
    </source>
</evidence>
<comment type="similarity">
    <text evidence="2">Belongs to the asparagine synthetase family.</text>
</comment>
<dbReference type="PANTHER" id="PTHR43284">
    <property type="entry name" value="ASPARAGINE SYNTHETASE (GLUTAMINE-HYDROLYZING)"/>
    <property type="match status" value="1"/>
</dbReference>
<dbReference type="InterPro" id="IPR051786">
    <property type="entry name" value="ASN_synthetase/amidase"/>
</dbReference>
<dbReference type="InterPro" id="IPR029055">
    <property type="entry name" value="Ntn_hydrolases_N"/>
</dbReference>
<dbReference type="SUPFAM" id="SSF56235">
    <property type="entry name" value="N-terminal nucleophile aminohydrolases (Ntn hydrolases)"/>
    <property type="match status" value="1"/>
</dbReference>
<keyword evidence="5" id="KW-0067">ATP-binding</keyword>
<protein>
    <recommendedName>
        <fullName evidence="3">asparagine synthase (glutamine-hydrolyzing)</fullName>
        <ecNumber evidence="3">6.3.5.4</ecNumber>
    </recommendedName>
</protein>
<evidence type="ECO:0000313" key="10">
    <source>
        <dbReference type="Proteomes" id="UP001230978"/>
    </source>
</evidence>
<dbReference type="SUPFAM" id="SSF52402">
    <property type="entry name" value="Adenine nucleotide alpha hydrolases-like"/>
    <property type="match status" value="1"/>
</dbReference>
<keyword evidence="9" id="KW-0436">Ligase</keyword>
<dbReference type="CDD" id="cd00712">
    <property type="entry name" value="AsnB"/>
    <property type="match status" value="1"/>
</dbReference>
<name>A0ABY8Q559_9RHOB</name>
<dbReference type="EC" id="6.3.5.4" evidence="3"/>
<dbReference type="InterPro" id="IPR017932">
    <property type="entry name" value="GATase_2_dom"/>
</dbReference>
<reference evidence="9 10" key="1">
    <citation type="submission" date="2023-04" db="EMBL/GenBank/DDBJ databases">
        <title>YMD61, complete Genome.</title>
        <authorList>
            <person name="Zhang J."/>
        </authorList>
    </citation>
    <scope>NUCLEOTIDE SEQUENCE [LARGE SCALE GENOMIC DNA]</scope>
    <source>
        <strain evidence="9 10">YMD61</strain>
    </source>
</reference>
<evidence type="ECO:0000256" key="1">
    <source>
        <dbReference type="ARBA" id="ARBA00005187"/>
    </source>
</evidence>
<dbReference type="Pfam" id="PF00733">
    <property type="entry name" value="Asn_synthase"/>
    <property type="match status" value="1"/>
</dbReference>
<evidence type="ECO:0000259" key="8">
    <source>
        <dbReference type="PROSITE" id="PS51278"/>
    </source>
</evidence>
<evidence type="ECO:0000256" key="7">
    <source>
        <dbReference type="ARBA" id="ARBA00048741"/>
    </source>
</evidence>
<keyword evidence="10" id="KW-1185">Reference proteome</keyword>
<organism evidence="9 10">
    <name type="scientific">Fuscovulum ytuae</name>
    <dbReference type="NCBI Taxonomy" id="3042299"/>
    <lineage>
        <taxon>Bacteria</taxon>
        <taxon>Pseudomonadati</taxon>
        <taxon>Pseudomonadota</taxon>
        <taxon>Alphaproteobacteria</taxon>
        <taxon>Rhodobacterales</taxon>
        <taxon>Paracoccaceae</taxon>
        <taxon>Fuscovulum</taxon>
    </lineage>
</organism>
<dbReference type="GO" id="GO:0004066">
    <property type="term" value="F:asparagine synthase (glutamine-hydrolyzing) activity"/>
    <property type="evidence" value="ECO:0007669"/>
    <property type="project" value="UniProtKB-EC"/>
</dbReference>
<dbReference type="InterPro" id="IPR006426">
    <property type="entry name" value="Asn_synth_AEB"/>
</dbReference>
<comment type="catalytic activity">
    <reaction evidence="7">
        <text>L-aspartate + L-glutamine + ATP + H2O = L-asparagine + L-glutamate + AMP + diphosphate + H(+)</text>
        <dbReference type="Rhea" id="RHEA:12228"/>
        <dbReference type="ChEBI" id="CHEBI:15377"/>
        <dbReference type="ChEBI" id="CHEBI:15378"/>
        <dbReference type="ChEBI" id="CHEBI:29985"/>
        <dbReference type="ChEBI" id="CHEBI:29991"/>
        <dbReference type="ChEBI" id="CHEBI:30616"/>
        <dbReference type="ChEBI" id="CHEBI:33019"/>
        <dbReference type="ChEBI" id="CHEBI:58048"/>
        <dbReference type="ChEBI" id="CHEBI:58359"/>
        <dbReference type="ChEBI" id="CHEBI:456215"/>
        <dbReference type="EC" id="6.3.5.4"/>
    </reaction>
</comment>
<evidence type="ECO:0000256" key="5">
    <source>
        <dbReference type="ARBA" id="ARBA00022840"/>
    </source>
</evidence>
<dbReference type="InterPro" id="IPR001962">
    <property type="entry name" value="Asn_synthase"/>
</dbReference>
<accession>A0ABY8Q559</accession>
<proteinExistence type="inferred from homology"/>
<dbReference type="Pfam" id="PF13537">
    <property type="entry name" value="GATase_7"/>
    <property type="match status" value="1"/>
</dbReference>
<dbReference type="NCBIfam" id="TIGR01536">
    <property type="entry name" value="asn_synth_AEB"/>
    <property type="match status" value="1"/>
</dbReference>
<dbReference type="PROSITE" id="PS51278">
    <property type="entry name" value="GATASE_TYPE_2"/>
    <property type="match status" value="1"/>
</dbReference>
<dbReference type="RefSeq" id="WP_281464745.1">
    <property type="nucleotide sequence ID" value="NZ_CP124535.1"/>
</dbReference>